<evidence type="ECO:0000256" key="4">
    <source>
        <dbReference type="ARBA" id="ARBA00022475"/>
    </source>
</evidence>
<dbReference type="InterPro" id="IPR027417">
    <property type="entry name" value="P-loop_NTPase"/>
</dbReference>
<dbReference type="Proteomes" id="UP000298588">
    <property type="component" value="Chromosome"/>
</dbReference>
<dbReference type="PROSITE" id="PS00211">
    <property type="entry name" value="ABC_TRANSPORTER_1"/>
    <property type="match status" value="1"/>
</dbReference>
<proteinExistence type="inferred from homology"/>
<feature type="domain" description="ABC transporter" evidence="8">
    <location>
        <begin position="10"/>
        <end position="236"/>
    </location>
</feature>
<evidence type="ECO:0000256" key="6">
    <source>
        <dbReference type="ARBA" id="ARBA00022840"/>
    </source>
</evidence>
<evidence type="ECO:0000256" key="1">
    <source>
        <dbReference type="ARBA" id="ARBA00004202"/>
    </source>
</evidence>
<dbReference type="AlphaFoldDB" id="A0A4D7QPS5"/>
<dbReference type="RefSeq" id="WP_137100868.1">
    <property type="nucleotide sequence ID" value="NZ_CP039865.1"/>
</dbReference>
<evidence type="ECO:0000256" key="2">
    <source>
        <dbReference type="ARBA" id="ARBA00005417"/>
    </source>
</evidence>
<evidence type="ECO:0000256" key="7">
    <source>
        <dbReference type="ARBA" id="ARBA00023136"/>
    </source>
</evidence>
<comment type="subcellular location">
    <subcellularLocation>
        <location evidence="1">Cell membrane</location>
        <topology evidence="1">Peripheral membrane protein</topology>
    </subcellularLocation>
</comment>
<dbReference type="EMBL" id="CP039865">
    <property type="protein sequence ID" value="QCK87539.1"/>
    <property type="molecule type" value="Genomic_DNA"/>
</dbReference>
<dbReference type="Gene3D" id="3.40.50.300">
    <property type="entry name" value="P-loop containing nucleotide triphosphate hydrolases"/>
    <property type="match status" value="1"/>
</dbReference>
<evidence type="ECO:0000313" key="9">
    <source>
        <dbReference type="EMBL" id="QCK87539.1"/>
    </source>
</evidence>
<keyword evidence="7" id="KW-0472">Membrane</keyword>
<reference evidence="9 10" key="1">
    <citation type="submission" date="2019-04" db="EMBL/GenBank/DDBJ databases">
        <title>Phreatobacter aquaticus sp. nov.</title>
        <authorList>
            <person name="Choi A."/>
            <person name="Baek K."/>
        </authorList>
    </citation>
    <scope>NUCLEOTIDE SEQUENCE [LARGE SCALE GENOMIC DNA]</scope>
    <source>
        <strain evidence="9 10">NMCR1094</strain>
    </source>
</reference>
<keyword evidence="10" id="KW-1185">Reference proteome</keyword>
<protein>
    <submittedName>
        <fullName evidence="9">ATP-binding cassette domain-containing protein</fullName>
    </submittedName>
</protein>
<dbReference type="KEGG" id="paqt:E8L99_18130"/>
<dbReference type="GO" id="GO:0005524">
    <property type="term" value="F:ATP binding"/>
    <property type="evidence" value="ECO:0007669"/>
    <property type="project" value="UniProtKB-KW"/>
</dbReference>
<dbReference type="Pfam" id="PF00005">
    <property type="entry name" value="ABC_tran"/>
    <property type="match status" value="1"/>
</dbReference>
<dbReference type="GO" id="GO:0016887">
    <property type="term" value="F:ATP hydrolysis activity"/>
    <property type="evidence" value="ECO:0007669"/>
    <property type="project" value="InterPro"/>
</dbReference>
<dbReference type="PANTHER" id="PTHR43166:SF9">
    <property type="entry name" value="GLUTAMATE_ASPARTATE IMPORT ATP-BINDING PROTEIN GLTL"/>
    <property type="match status" value="1"/>
</dbReference>
<dbReference type="SUPFAM" id="SSF52540">
    <property type="entry name" value="P-loop containing nucleoside triphosphate hydrolases"/>
    <property type="match status" value="1"/>
</dbReference>
<keyword evidence="5" id="KW-0547">Nucleotide-binding</keyword>
<accession>A0A4D7QPS5</accession>
<dbReference type="InterPro" id="IPR003439">
    <property type="entry name" value="ABC_transporter-like_ATP-bd"/>
</dbReference>
<dbReference type="OrthoDB" id="9802264at2"/>
<dbReference type="SMART" id="SM00382">
    <property type="entry name" value="AAA"/>
    <property type="match status" value="1"/>
</dbReference>
<keyword evidence="6 9" id="KW-0067">ATP-binding</keyword>
<keyword evidence="3" id="KW-0813">Transport</keyword>
<evidence type="ECO:0000256" key="5">
    <source>
        <dbReference type="ARBA" id="ARBA00022741"/>
    </source>
</evidence>
<gene>
    <name evidence="9" type="ORF">E8L99_18130</name>
</gene>
<dbReference type="InterPro" id="IPR003593">
    <property type="entry name" value="AAA+_ATPase"/>
</dbReference>
<dbReference type="PANTHER" id="PTHR43166">
    <property type="entry name" value="AMINO ACID IMPORT ATP-BINDING PROTEIN"/>
    <property type="match status" value="1"/>
</dbReference>
<evidence type="ECO:0000259" key="8">
    <source>
        <dbReference type="PROSITE" id="PS50893"/>
    </source>
</evidence>
<dbReference type="InterPro" id="IPR050086">
    <property type="entry name" value="MetN_ABC_transporter-like"/>
</dbReference>
<evidence type="ECO:0000256" key="3">
    <source>
        <dbReference type="ARBA" id="ARBA00022448"/>
    </source>
</evidence>
<dbReference type="PROSITE" id="PS50893">
    <property type="entry name" value="ABC_TRANSPORTER_2"/>
    <property type="match status" value="1"/>
</dbReference>
<keyword evidence="4" id="KW-1003">Cell membrane</keyword>
<comment type="similarity">
    <text evidence="2">Belongs to the ABC transporter superfamily.</text>
</comment>
<evidence type="ECO:0000313" key="10">
    <source>
        <dbReference type="Proteomes" id="UP000298588"/>
    </source>
</evidence>
<name>A0A4D7QPS5_9HYPH</name>
<dbReference type="GO" id="GO:0005886">
    <property type="term" value="C:plasma membrane"/>
    <property type="evidence" value="ECO:0007669"/>
    <property type="project" value="UniProtKB-SubCell"/>
</dbReference>
<dbReference type="InterPro" id="IPR017871">
    <property type="entry name" value="ABC_transporter-like_CS"/>
</dbReference>
<sequence>MRDTRSILPLHVSALGFHAGGKDLLSAISFDLPSGGITAVIGPNGAGKSLLLRLCHGLLTPSSGSVTWGSPGGISAGVKRHGMVFQKPVMLRRSAEANIRHALAASGLPRHERPARTEAALARFGLTDLAARPARLMSGGEQQRLAIARAWALSPEVLFLDEPTSQLDPGATRQIESLLGGLRAEGVTLVMTTHDFGQARRLADRVLFLHRGRLIEDAPATAFFAQPASAEARTFLSGDLLW</sequence>
<organism evidence="9 10">
    <name type="scientific">Phreatobacter aquaticus</name>
    <dbReference type="NCBI Taxonomy" id="2570229"/>
    <lineage>
        <taxon>Bacteria</taxon>
        <taxon>Pseudomonadati</taxon>
        <taxon>Pseudomonadota</taxon>
        <taxon>Alphaproteobacteria</taxon>
        <taxon>Hyphomicrobiales</taxon>
        <taxon>Phreatobacteraceae</taxon>
        <taxon>Phreatobacter</taxon>
    </lineage>
</organism>